<dbReference type="RefSeq" id="WP_196398040.1">
    <property type="nucleotide sequence ID" value="NZ_JADNYM010000025.1"/>
</dbReference>
<proteinExistence type="predicted"/>
<evidence type="ECO:0000313" key="2">
    <source>
        <dbReference type="Proteomes" id="UP000655366"/>
    </source>
</evidence>
<sequence length="335" mass="35596">MKKLNISTPAGLLAVFAHTLGMTPVESFVLVTLQGGRLGATLRVNIPTNAPAAAYVRTVVDYLLNDKDADGTILAVYTNADGEQPHREYVEALEYDLLAAGMPIRQVLLVSPGGWKDYFDTDAAVTALASITDSEANADMIFAGSNPDAGKAQDREFTGAPGNATTITNIASGLTDVDALDFGAPAMIGARAAWTGALGTVPDTATACQLVAYLQNVGLRDRVIADFININDEEYGAVLIGKTSTCPMWSRVDQGEALLVELLAQTPGEFRAPLYTMLGHISWYKGWSTTADQYLDKALTAAPGYRLADLLKKMIDLGFLPEVVKNKATAYPGAS</sequence>
<evidence type="ECO:0000313" key="1">
    <source>
        <dbReference type="EMBL" id="MBG0741104.1"/>
    </source>
</evidence>
<comment type="caution">
    <text evidence="1">The sequence shown here is derived from an EMBL/GenBank/DDBJ whole genome shotgun (WGS) entry which is preliminary data.</text>
</comment>
<organism evidence="1 2">
    <name type="scientific">Arthrobacter terrae</name>
    <dbReference type="NCBI Taxonomy" id="2935737"/>
    <lineage>
        <taxon>Bacteria</taxon>
        <taxon>Bacillati</taxon>
        <taxon>Actinomycetota</taxon>
        <taxon>Actinomycetes</taxon>
        <taxon>Micrococcales</taxon>
        <taxon>Micrococcaceae</taxon>
        <taxon>Arthrobacter</taxon>
    </lineage>
</organism>
<dbReference type="AlphaFoldDB" id="A0A931G9F1"/>
<gene>
    <name evidence="1" type="ORF">IV500_17170</name>
</gene>
<name>A0A931G9F1_9MICC</name>
<dbReference type="InterPro" id="IPR025447">
    <property type="entry name" value="DUF4192"/>
</dbReference>
<accession>A0A931G9F1</accession>
<dbReference type="Pfam" id="PF13830">
    <property type="entry name" value="DUF4192"/>
    <property type="match status" value="1"/>
</dbReference>
<protein>
    <submittedName>
        <fullName evidence="1">DUF4192 domain-containing protein</fullName>
    </submittedName>
</protein>
<dbReference type="EMBL" id="JADNYM010000025">
    <property type="protein sequence ID" value="MBG0741104.1"/>
    <property type="molecule type" value="Genomic_DNA"/>
</dbReference>
<dbReference type="Proteomes" id="UP000655366">
    <property type="component" value="Unassembled WGS sequence"/>
</dbReference>
<keyword evidence="2" id="KW-1185">Reference proteome</keyword>
<reference evidence="1 2" key="1">
    <citation type="submission" date="2020-11" db="EMBL/GenBank/DDBJ databases">
        <title>Arthrobacter antarcticus sp. nov., isolated from Antarctic Soil.</title>
        <authorList>
            <person name="Li J."/>
        </authorList>
    </citation>
    <scope>NUCLEOTIDE SEQUENCE [LARGE SCALE GENOMIC DNA]</scope>
    <source>
        <strain evidence="1 2">Z1-20</strain>
    </source>
</reference>